<keyword evidence="1" id="KW-1133">Transmembrane helix</keyword>
<reference evidence="2" key="1">
    <citation type="journal article" date="2020" name="Front. Plant Sci.">
        <title>Comparative Plastid Genomics of Non-Photosynthetic Chrysophytes: Genome Reduction and Compaction.</title>
        <authorList>
            <person name="Kim J.I."/>
            <person name="Jeong M."/>
            <person name="Archibald J.M."/>
            <person name="Shin W."/>
        </authorList>
    </citation>
    <scope>NUCLEOTIDE SEQUENCE</scope>
    <source>
        <strain evidence="2">Yongseonkyo072317C3</strain>
    </source>
</reference>
<keyword evidence="1" id="KW-0472">Membrane</keyword>
<geneLocation type="plastid" evidence="2"/>
<dbReference type="EMBL" id="MN935478">
    <property type="protein sequence ID" value="QOU10670.1"/>
    <property type="molecule type" value="Genomic_DNA"/>
</dbReference>
<feature type="transmembrane region" description="Helical" evidence="1">
    <location>
        <begin position="209"/>
        <end position="230"/>
    </location>
</feature>
<accession>A0A7S6TCK9</accession>
<feature type="transmembrane region" description="Helical" evidence="1">
    <location>
        <begin position="53"/>
        <end position="71"/>
    </location>
</feature>
<protein>
    <submittedName>
        <fullName evidence="2">Uncharacterized protein</fullName>
    </submittedName>
</protein>
<gene>
    <name evidence="2" type="primary">orf01</name>
    <name evidence="2" type="ORF">PoterioPt_p035</name>
</gene>
<evidence type="ECO:0000256" key="1">
    <source>
        <dbReference type="SAM" id="Phobius"/>
    </source>
</evidence>
<feature type="transmembrane region" description="Helical" evidence="1">
    <location>
        <begin position="265"/>
        <end position="285"/>
    </location>
</feature>
<name>A0A7S6TCK9_9STRA</name>
<feature type="transmembrane region" description="Helical" evidence="1">
    <location>
        <begin position="12"/>
        <end position="33"/>
    </location>
</feature>
<feature type="transmembrane region" description="Helical" evidence="1">
    <location>
        <begin position="83"/>
        <end position="104"/>
    </location>
</feature>
<keyword evidence="1" id="KW-0812">Transmembrane</keyword>
<keyword evidence="2" id="KW-0934">Plastid</keyword>
<proteinExistence type="predicted"/>
<sequence>MFLRPPRLNSKKISIFCLGLEPYFYAASFVGFLKFLLKNSTFKFLFFNQNSKKLKTFLSFFFAIFESFVIFRDNKLSLKTSFFYFKILVISCSSLILALSVNFLDNYLEEKAISVIFLINFISWKLSEKLLSFNEIFIFILLQLSLILLKNLQAIIQLVSISQLSENKTLNLSFLKIRPHEIGNIPIFLAFFIYNCLSGTKLMEKKFSFFYFCFLVSVFIVIFSLIYFNYKKLTIYLKKRSLLIVNKLKLIKSDKETEIFLTQKIFEASVAYIFILNSILILLRFLFKELIAPLKEIENTILEHFFISNMISDLLLLGSKIYFENKFEKLNFLIIK</sequence>
<feature type="transmembrane region" description="Helical" evidence="1">
    <location>
        <begin position="136"/>
        <end position="161"/>
    </location>
</feature>
<evidence type="ECO:0000313" key="2">
    <source>
        <dbReference type="EMBL" id="QOU10670.1"/>
    </source>
</evidence>
<organism evidence="2">
    <name type="scientific">Poteriospumella lacustris</name>
    <dbReference type="NCBI Taxonomy" id="1117027"/>
    <lineage>
        <taxon>Eukaryota</taxon>
        <taxon>Sar</taxon>
        <taxon>Stramenopiles</taxon>
        <taxon>Ochrophyta</taxon>
        <taxon>Chrysophyceae</taxon>
        <taxon>Chromulinales</taxon>
        <taxon>Dinobryaceae</taxon>
        <taxon>Poteriospumella</taxon>
    </lineage>
</organism>
<dbReference type="AlphaFoldDB" id="A0A7S6TCK9"/>